<proteinExistence type="predicted"/>
<evidence type="ECO:0000313" key="4">
    <source>
        <dbReference type="Proteomes" id="UP000635477"/>
    </source>
</evidence>
<feature type="region of interest" description="Disordered" evidence="1">
    <location>
        <begin position="77"/>
        <end position="104"/>
    </location>
</feature>
<dbReference type="PANTHER" id="PTHR44086">
    <property type="entry name" value="THIOSULFATE SULFURTRANSFERASE RDL2, MITOCHONDRIAL-RELATED"/>
    <property type="match status" value="1"/>
</dbReference>
<evidence type="ECO:0000259" key="2">
    <source>
        <dbReference type="PROSITE" id="PS50206"/>
    </source>
</evidence>
<name>A0A8H4UV91_9HYPO</name>
<comment type="caution">
    <text evidence="3">The sequence shown here is derived from an EMBL/GenBank/DDBJ whole genome shotgun (WGS) entry which is preliminary data.</text>
</comment>
<organism evidence="3 4">
    <name type="scientific">Fusarium zealandicum</name>
    <dbReference type="NCBI Taxonomy" id="1053134"/>
    <lineage>
        <taxon>Eukaryota</taxon>
        <taxon>Fungi</taxon>
        <taxon>Dikarya</taxon>
        <taxon>Ascomycota</taxon>
        <taxon>Pezizomycotina</taxon>
        <taxon>Sordariomycetes</taxon>
        <taxon>Hypocreomycetidae</taxon>
        <taxon>Hypocreales</taxon>
        <taxon>Nectriaceae</taxon>
        <taxon>Fusarium</taxon>
        <taxon>Fusarium staphyleae species complex</taxon>
    </lineage>
</organism>
<gene>
    <name evidence="3" type="ORF">FZEAL_419</name>
</gene>
<dbReference type="OrthoDB" id="566238at2759"/>
<dbReference type="InterPro" id="IPR036873">
    <property type="entry name" value="Rhodanese-like_dom_sf"/>
</dbReference>
<dbReference type="CDD" id="cd01519">
    <property type="entry name" value="RHOD_HSP67B2"/>
    <property type="match status" value="1"/>
</dbReference>
<evidence type="ECO:0000256" key="1">
    <source>
        <dbReference type="SAM" id="MobiDB-lite"/>
    </source>
</evidence>
<keyword evidence="4" id="KW-1185">Reference proteome</keyword>
<reference evidence="3" key="2">
    <citation type="submission" date="2020-05" db="EMBL/GenBank/DDBJ databases">
        <authorList>
            <person name="Kim H.-S."/>
            <person name="Proctor R.H."/>
            <person name="Brown D.W."/>
        </authorList>
    </citation>
    <scope>NUCLEOTIDE SEQUENCE</scope>
    <source>
        <strain evidence="3">NRRL 22465</strain>
    </source>
</reference>
<dbReference type="Pfam" id="PF00581">
    <property type="entry name" value="Rhodanese"/>
    <property type="match status" value="1"/>
</dbReference>
<accession>A0A8H4UV91</accession>
<dbReference type="SUPFAM" id="SSF52821">
    <property type="entry name" value="Rhodanese/Cell cycle control phosphatase"/>
    <property type="match status" value="1"/>
</dbReference>
<dbReference type="EMBL" id="JABEYC010000021">
    <property type="protein sequence ID" value="KAF4984396.1"/>
    <property type="molecule type" value="Genomic_DNA"/>
</dbReference>
<feature type="domain" description="Rhodanese" evidence="2">
    <location>
        <begin position="127"/>
        <end position="229"/>
    </location>
</feature>
<reference evidence="3" key="1">
    <citation type="journal article" date="2020" name="BMC Genomics">
        <title>Correction to: Identification and distribution of gene clusters required for synthesis of sphingolipid metabolism inhibitors in diverse species of the filamentous fungus Fusarium.</title>
        <authorList>
            <person name="Kim H.S."/>
            <person name="Lohmar J.M."/>
            <person name="Busman M."/>
            <person name="Brown D.W."/>
            <person name="Naumann T.A."/>
            <person name="Divon H.H."/>
            <person name="Lysoe E."/>
            <person name="Uhlig S."/>
            <person name="Proctor R.H."/>
        </authorList>
    </citation>
    <scope>NUCLEOTIDE SEQUENCE</scope>
    <source>
        <strain evidence="3">NRRL 22465</strain>
    </source>
</reference>
<dbReference type="InterPro" id="IPR001763">
    <property type="entry name" value="Rhodanese-like_dom"/>
</dbReference>
<dbReference type="SMART" id="SM00450">
    <property type="entry name" value="RHOD"/>
    <property type="match status" value="1"/>
</dbReference>
<evidence type="ECO:0000313" key="3">
    <source>
        <dbReference type="EMBL" id="KAF4984396.1"/>
    </source>
</evidence>
<dbReference type="GO" id="GO:0004792">
    <property type="term" value="F:thiosulfate-cyanide sulfurtransferase activity"/>
    <property type="evidence" value="ECO:0007669"/>
    <property type="project" value="TreeGrafter"/>
</dbReference>
<dbReference type="Proteomes" id="UP000635477">
    <property type="component" value="Unassembled WGS sequence"/>
</dbReference>
<dbReference type="GO" id="GO:0005739">
    <property type="term" value="C:mitochondrion"/>
    <property type="evidence" value="ECO:0007669"/>
    <property type="project" value="TreeGrafter"/>
</dbReference>
<feature type="region of interest" description="Disordered" evidence="1">
    <location>
        <begin position="42"/>
        <end position="63"/>
    </location>
</feature>
<feature type="compositionally biased region" description="Acidic residues" evidence="1">
    <location>
        <begin position="85"/>
        <end position="97"/>
    </location>
</feature>
<protein>
    <recommendedName>
        <fullName evidence="2">Rhodanese domain-containing protein</fullName>
    </recommendedName>
</protein>
<dbReference type="PANTHER" id="PTHR44086:SF10">
    <property type="entry name" value="THIOSULFATE SULFURTRANSFERASE_RHODANESE-LIKE DOMAIN-CONTAINING PROTEIN 3"/>
    <property type="match status" value="1"/>
</dbReference>
<dbReference type="AlphaFoldDB" id="A0A8H4UV91"/>
<dbReference type="Gene3D" id="3.40.250.10">
    <property type="entry name" value="Rhodanese-like domain"/>
    <property type="match status" value="1"/>
</dbReference>
<dbReference type="PROSITE" id="PS50206">
    <property type="entry name" value="RHODANESE_3"/>
    <property type="match status" value="1"/>
</dbReference>
<sequence length="242" mass="27491">MASRRALAPSALRLAPAIRPSRPILSMAAPAATRPSTLGALGARCYSKDRPPRAMATGPRPGWSKEQMEIRLAVRAGLQPQPKEEPDEHEEEPDEHEEAPRPESRIWTFVEMKKLINERRADPSKINEDNIVIIDVREPKELMLLGKIPSAINIPITSAVQSFHLEPQDFEEMYGFKQPDKDAELVFYCKSGVRARGAAQLARHAGWKKTGEFPGSWDQWMERRGLSETVEDPREPYYSYRY</sequence>